<feature type="chain" id="PRO_5011736564" description="SnoaL-like domain-containing protein" evidence="1">
    <location>
        <begin position="22"/>
        <end position="173"/>
    </location>
</feature>
<dbReference type="Gene3D" id="3.10.450.50">
    <property type="match status" value="1"/>
</dbReference>
<proteinExistence type="predicted"/>
<organism evidence="2 3">
    <name type="scientific">Flagellimonas zhangzhouensis</name>
    <dbReference type="NCBI Taxonomy" id="1073328"/>
    <lineage>
        <taxon>Bacteria</taxon>
        <taxon>Pseudomonadati</taxon>
        <taxon>Bacteroidota</taxon>
        <taxon>Flavobacteriia</taxon>
        <taxon>Flavobacteriales</taxon>
        <taxon>Flavobacteriaceae</taxon>
        <taxon>Flagellimonas</taxon>
    </lineage>
</organism>
<accession>A0A1H2RK10</accession>
<dbReference type="STRING" id="1073328.SAMN05216294_2045"/>
<evidence type="ECO:0000313" key="2">
    <source>
        <dbReference type="EMBL" id="SDW19806.1"/>
    </source>
</evidence>
<feature type="signal peptide" evidence="1">
    <location>
        <begin position="1"/>
        <end position="21"/>
    </location>
</feature>
<reference evidence="3" key="1">
    <citation type="submission" date="2016-10" db="EMBL/GenBank/DDBJ databases">
        <authorList>
            <person name="Varghese N."/>
            <person name="Submissions S."/>
        </authorList>
    </citation>
    <scope>NUCLEOTIDE SEQUENCE [LARGE SCALE GENOMIC DNA]</scope>
    <source>
        <strain evidence="3">DSM 25030</strain>
    </source>
</reference>
<dbReference type="Proteomes" id="UP000199592">
    <property type="component" value="Unassembled WGS sequence"/>
</dbReference>
<dbReference type="PROSITE" id="PS51257">
    <property type="entry name" value="PROKAR_LIPOPROTEIN"/>
    <property type="match status" value="1"/>
</dbReference>
<dbReference type="AlphaFoldDB" id="A0A1H2RK10"/>
<dbReference type="SUPFAM" id="SSF54427">
    <property type="entry name" value="NTF2-like"/>
    <property type="match status" value="1"/>
</dbReference>
<dbReference type="InterPro" id="IPR032710">
    <property type="entry name" value="NTF2-like_dom_sf"/>
</dbReference>
<evidence type="ECO:0000313" key="3">
    <source>
        <dbReference type="Proteomes" id="UP000199592"/>
    </source>
</evidence>
<dbReference type="EMBL" id="FNMY01000001">
    <property type="protein sequence ID" value="SDW19806.1"/>
    <property type="molecule type" value="Genomic_DNA"/>
</dbReference>
<evidence type="ECO:0008006" key="4">
    <source>
        <dbReference type="Google" id="ProtNLM"/>
    </source>
</evidence>
<protein>
    <recommendedName>
        <fullName evidence="4">SnoaL-like domain-containing protein</fullName>
    </recommendedName>
</protein>
<evidence type="ECO:0000256" key="1">
    <source>
        <dbReference type="SAM" id="SignalP"/>
    </source>
</evidence>
<dbReference type="OrthoDB" id="824753at2"/>
<keyword evidence="3" id="KW-1185">Reference proteome</keyword>
<gene>
    <name evidence="2" type="ORF">SAMN04487892_0693</name>
</gene>
<dbReference type="RefSeq" id="WP_090297516.1">
    <property type="nucleotide sequence ID" value="NZ_FNKI01000002.1"/>
</dbReference>
<sequence>MKKIILLCTVAALIISGCQNAPVRYTQDSPEIDTVKNLIANYNSKLFDTAMYADTSKTYYNTNKNPMSPSEAMDYHRNTDINYSNRGFAKDNQEYEMVVTDDGETWVNCWLQWQGTLAANDQAVEIPVHLTYQFIDGKIVREYGYWDPSEIMLTLQKLEAEANMGEEETEPME</sequence>
<name>A0A1H2RK10_9FLAO</name>
<keyword evidence="1" id="KW-0732">Signal</keyword>